<protein>
    <submittedName>
        <fullName evidence="1">Uncharacterized protein</fullName>
    </submittedName>
</protein>
<dbReference type="RefSeq" id="XP_004361448.1">
    <property type="nucleotide sequence ID" value="XM_004361391.1"/>
</dbReference>
<evidence type="ECO:0000313" key="1">
    <source>
        <dbReference type="EMBL" id="EGG23597.1"/>
    </source>
</evidence>
<dbReference type="EMBL" id="GL883008">
    <property type="protein sequence ID" value="EGG23597.1"/>
    <property type="molecule type" value="Genomic_DNA"/>
</dbReference>
<sequence>MTTYTLDFQFSQAGLAALANAQEKVCIVKSVSGTVGNVLWVTFKPFETNEVQWQENYGIYASSTNIQNGAKISRLSSVKYASKGHQYPFNAAGYFDTPNGVSITDYGTVNNYGDPLTFGLTQLATVNGAVVEGEINAATVLTNQTAEFTPLVTLSVFTFAEFDNGSVISDISSQALTLTYTSDTSKTVFYDDNSNISWFHAQLLFIAKLERSFIIDRRKFVRISYLSNDSVFTGMTP</sequence>
<dbReference type="KEGG" id="dfa:DFA_05731"/>
<proteinExistence type="predicted"/>
<dbReference type="GeneID" id="14875674"/>
<dbReference type="Proteomes" id="UP000007797">
    <property type="component" value="Unassembled WGS sequence"/>
</dbReference>
<dbReference type="AlphaFoldDB" id="F4PM97"/>
<gene>
    <name evidence="1" type="ORF">DFA_05731</name>
</gene>
<reference evidence="2" key="1">
    <citation type="journal article" date="2011" name="Genome Res.">
        <title>Phylogeny-wide analysis of social amoeba genomes highlights ancient origins for complex intercellular communication.</title>
        <authorList>
            <person name="Heidel A.J."/>
            <person name="Lawal H.M."/>
            <person name="Felder M."/>
            <person name="Schilde C."/>
            <person name="Helps N.R."/>
            <person name="Tunggal B."/>
            <person name="Rivero F."/>
            <person name="John U."/>
            <person name="Schleicher M."/>
            <person name="Eichinger L."/>
            <person name="Platzer M."/>
            <person name="Noegel A.A."/>
            <person name="Schaap P."/>
            <person name="Gloeckner G."/>
        </authorList>
    </citation>
    <scope>NUCLEOTIDE SEQUENCE [LARGE SCALE GENOMIC DNA]</scope>
    <source>
        <strain evidence="2">SH3</strain>
    </source>
</reference>
<evidence type="ECO:0000313" key="2">
    <source>
        <dbReference type="Proteomes" id="UP000007797"/>
    </source>
</evidence>
<organism evidence="1 2">
    <name type="scientific">Cavenderia fasciculata</name>
    <name type="common">Slime mold</name>
    <name type="synonym">Dictyostelium fasciculatum</name>
    <dbReference type="NCBI Taxonomy" id="261658"/>
    <lineage>
        <taxon>Eukaryota</taxon>
        <taxon>Amoebozoa</taxon>
        <taxon>Evosea</taxon>
        <taxon>Eumycetozoa</taxon>
        <taxon>Dictyostelia</taxon>
        <taxon>Acytosteliales</taxon>
        <taxon>Cavenderiaceae</taxon>
        <taxon>Cavenderia</taxon>
    </lineage>
</organism>
<name>F4PM97_CACFS</name>
<accession>F4PM97</accession>
<keyword evidence="2" id="KW-1185">Reference proteome</keyword>